<sequence>MASSLAKQLSRIRVADRAAGSEKSQLYKASFLFDPRQAANLDVQTIYDIGRNGLSELCSMNGRFAYYSKTLFSEAVKHMDRILQTKKDNEMLDNSIRGFLRELAPYFLTKPAGKALEWLIRRFRIHEFNVRDVLGAFMPYHETKAFSNLLLILHFSPEDMRTFKFLVAQRKSRHPLDRKTLVQQCIHDRSILAFIIDWSIEAARADQSYPVLLSFLATLVSQYIGELPRIDDSALQFIVPYVVKALRLGREELQLAGYIILTALASRISFSKEVLDELAGVMVATSVDLRSTLLCLAQLAHLQPQLAKEFPAEAAARLGERNDVQEALNQLREGYHVGVLCDSLLVTLADNIFADPSHAKLLQALVESSLITSASAAKVCPVLLRRYLDLGFEAAKAGDAVGAAH</sequence>
<accession>A0ACC1HRJ4</accession>
<name>A0ACC1HRJ4_9FUNG</name>
<gene>
    <name evidence="1" type="primary">UTP10_2</name>
    <name evidence="1" type="ORF">EV182_005286</name>
</gene>
<protein>
    <submittedName>
        <fullName evidence="1">SnoRNA-binding rRNA-processing protein utp10</fullName>
    </submittedName>
</protein>
<dbReference type="Proteomes" id="UP001145114">
    <property type="component" value="Unassembled WGS sequence"/>
</dbReference>
<comment type="caution">
    <text evidence="1">The sequence shown here is derived from an EMBL/GenBank/DDBJ whole genome shotgun (WGS) entry which is preliminary data.</text>
</comment>
<feature type="non-terminal residue" evidence="1">
    <location>
        <position position="405"/>
    </location>
</feature>
<evidence type="ECO:0000313" key="1">
    <source>
        <dbReference type="EMBL" id="KAJ1677862.1"/>
    </source>
</evidence>
<organism evidence="1 2">
    <name type="scientific">Spiromyces aspiralis</name>
    <dbReference type="NCBI Taxonomy" id="68401"/>
    <lineage>
        <taxon>Eukaryota</taxon>
        <taxon>Fungi</taxon>
        <taxon>Fungi incertae sedis</taxon>
        <taxon>Zoopagomycota</taxon>
        <taxon>Kickxellomycotina</taxon>
        <taxon>Kickxellomycetes</taxon>
        <taxon>Kickxellales</taxon>
        <taxon>Kickxellaceae</taxon>
        <taxon>Spiromyces</taxon>
    </lineage>
</organism>
<evidence type="ECO:0000313" key="2">
    <source>
        <dbReference type="Proteomes" id="UP001145114"/>
    </source>
</evidence>
<reference evidence="1" key="1">
    <citation type="submission" date="2022-06" db="EMBL/GenBank/DDBJ databases">
        <title>Phylogenomic reconstructions and comparative analyses of Kickxellomycotina fungi.</title>
        <authorList>
            <person name="Reynolds N.K."/>
            <person name="Stajich J.E."/>
            <person name="Barry K."/>
            <person name="Grigoriev I.V."/>
            <person name="Crous P."/>
            <person name="Smith M.E."/>
        </authorList>
    </citation>
    <scope>NUCLEOTIDE SEQUENCE</scope>
    <source>
        <strain evidence="1">RSA 2271</strain>
    </source>
</reference>
<proteinExistence type="predicted"/>
<dbReference type="EMBL" id="JAMZIH010001837">
    <property type="protein sequence ID" value="KAJ1677862.1"/>
    <property type="molecule type" value="Genomic_DNA"/>
</dbReference>
<keyword evidence="2" id="KW-1185">Reference proteome</keyword>